<gene>
    <name evidence="1" type="ORF">KL86CLO1_11665</name>
</gene>
<organism evidence="1">
    <name type="scientific">uncultured Eubacteriales bacterium</name>
    <dbReference type="NCBI Taxonomy" id="172733"/>
    <lineage>
        <taxon>Bacteria</taxon>
        <taxon>Bacillati</taxon>
        <taxon>Bacillota</taxon>
        <taxon>Clostridia</taxon>
        <taxon>Eubacteriales</taxon>
        <taxon>environmental samples</taxon>
    </lineage>
</organism>
<evidence type="ECO:0000313" key="1">
    <source>
        <dbReference type="EMBL" id="SBW02556.1"/>
    </source>
</evidence>
<protein>
    <recommendedName>
        <fullName evidence="2">PD-(D/E)XK endonuclease-like domain-containing protein</fullName>
    </recommendedName>
</protein>
<proteinExistence type="predicted"/>
<evidence type="ECO:0008006" key="2">
    <source>
        <dbReference type="Google" id="ProtNLM"/>
    </source>
</evidence>
<accession>A0A212JSY0</accession>
<sequence>MGGLTFLEETHQYFMDGVELPSVTRITRFLSYDIAEFAKPWLRDEAAVRGTAIHAASEAMDYGLELDAIPAQYLPYLDAYAAFLRDYCIRGWEGIEVQMGSAVLGFAGTADRIGQINRRTAIVDIKSSYALHIPSLTAQLTGYGMMWEEEHPGPVPDLYGLHLRGNGTYTLRAVPYAPSLFNPCLTLHQALLPKKGAHK</sequence>
<dbReference type="AlphaFoldDB" id="A0A212JSY0"/>
<dbReference type="EMBL" id="FLUN01000001">
    <property type="protein sequence ID" value="SBW02556.1"/>
    <property type="molecule type" value="Genomic_DNA"/>
</dbReference>
<name>A0A212JSY0_9FIRM</name>
<reference evidence="1" key="1">
    <citation type="submission" date="2016-04" db="EMBL/GenBank/DDBJ databases">
        <authorList>
            <person name="Evans L.H."/>
            <person name="Alamgir A."/>
            <person name="Owens N."/>
            <person name="Weber N.D."/>
            <person name="Virtaneva K."/>
            <person name="Barbian K."/>
            <person name="Babar A."/>
            <person name="Rosenke K."/>
        </authorList>
    </citation>
    <scope>NUCLEOTIDE SEQUENCE</scope>
    <source>
        <strain evidence="1">86</strain>
    </source>
</reference>